<accession>A0ACA9LBA5</accession>
<dbReference type="Proteomes" id="UP000789525">
    <property type="component" value="Unassembled WGS sequence"/>
</dbReference>
<protein>
    <submittedName>
        <fullName evidence="1">9291_t:CDS:1</fullName>
    </submittedName>
</protein>
<dbReference type="EMBL" id="CAJVPT010005201">
    <property type="protein sequence ID" value="CAG8517446.1"/>
    <property type="molecule type" value="Genomic_DNA"/>
</dbReference>
<keyword evidence="2" id="KW-1185">Reference proteome</keyword>
<organism evidence="1 2">
    <name type="scientific">Acaulospora colombiana</name>
    <dbReference type="NCBI Taxonomy" id="27376"/>
    <lineage>
        <taxon>Eukaryota</taxon>
        <taxon>Fungi</taxon>
        <taxon>Fungi incertae sedis</taxon>
        <taxon>Mucoromycota</taxon>
        <taxon>Glomeromycotina</taxon>
        <taxon>Glomeromycetes</taxon>
        <taxon>Diversisporales</taxon>
        <taxon>Acaulosporaceae</taxon>
        <taxon>Acaulospora</taxon>
    </lineage>
</organism>
<proteinExistence type="predicted"/>
<comment type="caution">
    <text evidence="1">The sequence shown here is derived from an EMBL/GenBank/DDBJ whole genome shotgun (WGS) entry which is preliminary data.</text>
</comment>
<evidence type="ECO:0000313" key="1">
    <source>
        <dbReference type="EMBL" id="CAG8517446.1"/>
    </source>
</evidence>
<name>A0ACA9LBA5_9GLOM</name>
<sequence>MEEIKQKIQEITDENVAEGSKASEKEVDPPKNEQELVVVQEDSEKKNTTVESDDDSDDVPGLEGDRDFPPEIAAADLAKMSSQSRGEKKARKAMQKLGLKPVPGINRVTIRRPKNILLVVSNPDVYKSANSDCYIVFGEAKIEDLNSQAQANAQQQQYPTEAAVAQEAINKVEEEAVEEDEEDLNIDESNVELKDIELVMQQANVSRAKAVKALKSNKNDIVNAIMALTMP</sequence>
<evidence type="ECO:0000313" key="2">
    <source>
        <dbReference type="Proteomes" id="UP000789525"/>
    </source>
</evidence>
<reference evidence="1" key="1">
    <citation type="submission" date="2021-06" db="EMBL/GenBank/DDBJ databases">
        <authorList>
            <person name="Kallberg Y."/>
            <person name="Tangrot J."/>
            <person name="Rosling A."/>
        </authorList>
    </citation>
    <scope>NUCLEOTIDE SEQUENCE</scope>
    <source>
        <strain evidence="1">CL356</strain>
    </source>
</reference>
<gene>
    <name evidence="1" type="ORF">ACOLOM_LOCUS3499</name>
</gene>